<keyword evidence="2" id="KW-1185">Reference proteome</keyword>
<organism evidence="1 2">
    <name type="scientific">Elysia crispata</name>
    <name type="common">lettuce slug</name>
    <dbReference type="NCBI Taxonomy" id="231223"/>
    <lineage>
        <taxon>Eukaryota</taxon>
        <taxon>Metazoa</taxon>
        <taxon>Spiralia</taxon>
        <taxon>Lophotrochozoa</taxon>
        <taxon>Mollusca</taxon>
        <taxon>Gastropoda</taxon>
        <taxon>Heterobranchia</taxon>
        <taxon>Euthyneura</taxon>
        <taxon>Panpulmonata</taxon>
        <taxon>Sacoglossa</taxon>
        <taxon>Placobranchoidea</taxon>
        <taxon>Plakobranchidae</taxon>
        <taxon>Elysia</taxon>
    </lineage>
</organism>
<reference evidence="1" key="1">
    <citation type="journal article" date="2023" name="G3 (Bethesda)">
        <title>A reference genome for the long-term kleptoplast-retaining sea slug Elysia crispata morphotype clarki.</title>
        <authorList>
            <person name="Eastman K.E."/>
            <person name="Pendleton A.L."/>
            <person name="Shaikh M.A."/>
            <person name="Suttiyut T."/>
            <person name="Ogas R."/>
            <person name="Tomko P."/>
            <person name="Gavelis G."/>
            <person name="Widhalm J.R."/>
            <person name="Wisecaver J.H."/>
        </authorList>
    </citation>
    <scope>NUCLEOTIDE SEQUENCE</scope>
    <source>
        <strain evidence="1">ECLA1</strain>
    </source>
</reference>
<evidence type="ECO:0000313" key="1">
    <source>
        <dbReference type="EMBL" id="KAK3726715.1"/>
    </source>
</evidence>
<sequence>MRLSSGPARPIAAGSLEMRCLIKDPYCIALPISDISIEFLKSKVCGHKNHVYWRISRLHCPIPRAHSRKETDQRNHLENFESSDDLYCRSRVPLY</sequence>
<protein>
    <submittedName>
        <fullName evidence="1">Uncharacterized protein</fullName>
    </submittedName>
</protein>
<proteinExistence type="predicted"/>
<evidence type="ECO:0000313" key="2">
    <source>
        <dbReference type="Proteomes" id="UP001283361"/>
    </source>
</evidence>
<dbReference type="EMBL" id="JAWDGP010007289">
    <property type="protein sequence ID" value="KAK3726715.1"/>
    <property type="molecule type" value="Genomic_DNA"/>
</dbReference>
<dbReference type="AlphaFoldDB" id="A0AAE0XYX6"/>
<comment type="caution">
    <text evidence="1">The sequence shown here is derived from an EMBL/GenBank/DDBJ whole genome shotgun (WGS) entry which is preliminary data.</text>
</comment>
<name>A0AAE0XYX6_9GAST</name>
<dbReference type="Proteomes" id="UP001283361">
    <property type="component" value="Unassembled WGS sequence"/>
</dbReference>
<accession>A0AAE0XYX6</accession>
<gene>
    <name evidence="1" type="ORF">RRG08_017022</name>
</gene>